<protein>
    <submittedName>
        <fullName evidence="2">Uncharacterized protein</fullName>
    </submittedName>
</protein>
<evidence type="ECO:0000256" key="1">
    <source>
        <dbReference type="SAM" id="MobiDB-lite"/>
    </source>
</evidence>
<proteinExistence type="predicted"/>
<keyword evidence="3" id="KW-1185">Reference proteome</keyword>
<name>A0AAW0BJ85_9AGAR</name>
<reference evidence="2 3" key="1">
    <citation type="journal article" date="2024" name="J Genomics">
        <title>Draft genome sequencing and assembly of Favolaschia claudopus CIRM-BRFM 2984 isolated from oak limbs.</title>
        <authorList>
            <person name="Navarro D."/>
            <person name="Drula E."/>
            <person name="Chaduli D."/>
            <person name="Cazenave R."/>
            <person name="Ahrendt S."/>
            <person name="Wang J."/>
            <person name="Lipzen A."/>
            <person name="Daum C."/>
            <person name="Barry K."/>
            <person name="Grigoriev I.V."/>
            <person name="Favel A."/>
            <person name="Rosso M.N."/>
            <person name="Martin F."/>
        </authorList>
    </citation>
    <scope>NUCLEOTIDE SEQUENCE [LARGE SCALE GENOMIC DNA]</scope>
    <source>
        <strain evidence="2 3">CIRM-BRFM 2984</strain>
    </source>
</reference>
<gene>
    <name evidence="2" type="ORF">R3P38DRAFT_2778362</name>
</gene>
<organism evidence="2 3">
    <name type="scientific">Favolaschia claudopus</name>
    <dbReference type="NCBI Taxonomy" id="2862362"/>
    <lineage>
        <taxon>Eukaryota</taxon>
        <taxon>Fungi</taxon>
        <taxon>Dikarya</taxon>
        <taxon>Basidiomycota</taxon>
        <taxon>Agaricomycotina</taxon>
        <taxon>Agaricomycetes</taxon>
        <taxon>Agaricomycetidae</taxon>
        <taxon>Agaricales</taxon>
        <taxon>Marasmiineae</taxon>
        <taxon>Mycenaceae</taxon>
        <taxon>Favolaschia</taxon>
    </lineage>
</organism>
<feature type="compositionally biased region" description="Basic and acidic residues" evidence="1">
    <location>
        <begin position="126"/>
        <end position="138"/>
    </location>
</feature>
<feature type="region of interest" description="Disordered" evidence="1">
    <location>
        <begin position="90"/>
        <end position="109"/>
    </location>
</feature>
<accession>A0AAW0BJ85</accession>
<feature type="region of interest" description="Disordered" evidence="1">
    <location>
        <begin position="119"/>
        <end position="197"/>
    </location>
</feature>
<evidence type="ECO:0000313" key="2">
    <source>
        <dbReference type="EMBL" id="KAK7026335.1"/>
    </source>
</evidence>
<feature type="compositionally biased region" description="Polar residues" evidence="1">
    <location>
        <begin position="148"/>
        <end position="160"/>
    </location>
</feature>
<comment type="caution">
    <text evidence="2">The sequence shown here is derived from an EMBL/GenBank/DDBJ whole genome shotgun (WGS) entry which is preliminary data.</text>
</comment>
<evidence type="ECO:0000313" key="3">
    <source>
        <dbReference type="Proteomes" id="UP001362999"/>
    </source>
</evidence>
<dbReference type="EMBL" id="JAWWNJ010000032">
    <property type="protein sequence ID" value="KAK7026335.1"/>
    <property type="molecule type" value="Genomic_DNA"/>
</dbReference>
<dbReference type="AlphaFoldDB" id="A0AAW0BJ85"/>
<dbReference type="Proteomes" id="UP001362999">
    <property type="component" value="Unassembled WGS sequence"/>
</dbReference>
<sequence length="197" mass="21671">MSTGGLPLTTVLIPIAHRKSTVLQIHPASEFFVSDENALNQLKSGPLYVATRLTYRVNEAQSERSKLVGSSTSNGSQIALVAQNRYRGSDFELDGHNGSSESVKKEVEQESLDRWQRVLSESENDSLSRESGDSDSKDVAVYGDSYSARYSSADEQSSGEMDNEDEGIFKPAQFEAEGAYQSAECPEIEDLNLRHKP</sequence>